<sequence length="211" mass="22019">MRTEDLIRALAHDSASRSESVARRLVTRALVGVLAALCVFALFLTPRPDLSVVIVTPRVAFKFLITLALVGAAGALTLRAMRPEARSSLWSVLIPVLALLAVGVAAELISSPPAAWRPLLIGSNALACLALVPLLSLLPLGSILAALRYGAPSQPRFAGTIAGLLAGGIGSALYALHCPDDSPLFVAAWYGLSITVISVLGAALGARWLRW</sequence>
<dbReference type="InterPro" id="IPR009495">
    <property type="entry name" value="NrsF"/>
</dbReference>
<feature type="transmembrane region" description="Helical" evidence="1">
    <location>
        <begin position="25"/>
        <end position="44"/>
    </location>
</feature>
<dbReference type="Pfam" id="PF06532">
    <property type="entry name" value="NrsF"/>
    <property type="match status" value="1"/>
</dbReference>
<proteinExistence type="predicted"/>
<keyword evidence="3" id="KW-1185">Reference proteome</keyword>
<dbReference type="EMBL" id="JAEQMY010000124">
    <property type="protein sequence ID" value="MBL0407900.1"/>
    <property type="molecule type" value="Genomic_DNA"/>
</dbReference>
<name>A0A936ZKV8_9HYPH</name>
<keyword evidence="1" id="KW-0812">Transmembrane</keyword>
<evidence type="ECO:0000313" key="3">
    <source>
        <dbReference type="Proteomes" id="UP000605848"/>
    </source>
</evidence>
<comment type="caution">
    <text evidence="2">The sequence shown here is derived from an EMBL/GenBank/DDBJ whole genome shotgun (WGS) entry which is preliminary data.</text>
</comment>
<evidence type="ECO:0000313" key="2">
    <source>
        <dbReference type="EMBL" id="MBL0407900.1"/>
    </source>
</evidence>
<dbReference type="RefSeq" id="WP_202065470.1">
    <property type="nucleotide sequence ID" value="NZ_JAEQMY010000124.1"/>
</dbReference>
<feature type="transmembrane region" description="Helical" evidence="1">
    <location>
        <begin position="90"/>
        <end position="109"/>
    </location>
</feature>
<accession>A0A936ZKV8</accession>
<dbReference type="AlphaFoldDB" id="A0A936ZKV8"/>
<dbReference type="Proteomes" id="UP000605848">
    <property type="component" value="Unassembled WGS sequence"/>
</dbReference>
<evidence type="ECO:0000256" key="1">
    <source>
        <dbReference type="SAM" id="Phobius"/>
    </source>
</evidence>
<feature type="transmembrane region" description="Helical" evidence="1">
    <location>
        <begin position="157"/>
        <end position="176"/>
    </location>
</feature>
<gene>
    <name evidence="2" type="ORF">JKG68_28780</name>
</gene>
<keyword evidence="1" id="KW-0472">Membrane</keyword>
<feature type="transmembrane region" description="Helical" evidence="1">
    <location>
        <begin position="59"/>
        <end position="78"/>
    </location>
</feature>
<protein>
    <submittedName>
        <fullName evidence="2">DUF1109 family protein</fullName>
    </submittedName>
</protein>
<feature type="transmembrane region" description="Helical" evidence="1">
    <location>
        <begin position="188"/>
        <end position="209"/>
    </location>
</feature>
<feature type="transmembrane region" description="Helical" evidence="1">
    <location>
        <begin position="121"/>
        <end position="145"/>
    </location>
</feature>
<reference evidence="2" key="1">
    <citation type="submission" date="2021-01" db="EMBL/GenBank/DDBJ databases">
        <title>Microvirga sp.</title>
        <authorList>
            <person name="Kim M.K."/>
        </authorList>
    </citation>
    <scope>NUCLEOTIDE SEQUENCE</scope>
    <source>
        <strain evidence="2">5420S-16</strain>
    </source>
</reference>
<keyword evidence="1" id="KW-1133">Transmembrane helix</keyword>
<organism evidence="2 3">
    <name type="scientific">Microvirga aerilata</name>
    <dbReference type="NCBI Taxonomy" id="670292"/>
    <lineage>
        <taxon>Bacteria</taxon>
        <taxon>Pseudomonadati</taxon>
        <taxon>Pseudomonadota</taxon>
        <taxon>Alphaproteobacteria</taxon>
        <taxon>Hyphomicrobiales</taxon>
        <taxon>Methylobacteriaceae</taxon>
        <taxon>Microvirga</taxon>
    </lineage>
</organism>